<dbReference type="NCBIfam" id="NF033707">
    <property type="entry name" value="T9SS_sortase"/>
    <property type="match status" value="1"/>
</dbReference>
<dbReference type="Proteomes" id="UP000316167">
    <property type="component" value="Unassembled WGS sequence"/>
</dbReference>
<dbReference type="Pfam" id="PF01364">
    <property type="entry name" value="Peptidase_C25"/>
    <property type="match status" value="1"/>
</dbReference>
<dbReference type="Gene3D" id="2.60.40.4070">
    <property type="match status" value="1"/>
</dbReference>
<gene>
    <name evidence="3" type="ORF">IQ13_2271</name>
</gene>
<reference evidence="3 4" key="1">
    <citation type="journal article" date="2015" name="Stand. Genomic Sci.">
        <title>Genomic Encyclopedia of Bacterial and Archaeal Type Strains, Phase III: the genomes of soil and plant-associated and newly described type strains.</title>
        <authorList>
            <person name="Whitman W.B."/>
            <person name="Woyke T."/>
            <person name="Klenk H.P."/>
            <person name="Zhou Y."/>
            <person name="Lilburn T.G."/>
            <person name="Beck B.J."/>
            <person name="De Vos P."/>
            <person name="Vandamme P."/>
            <person name="Eisen J.A."/>
            <person name="Garrity G."/>
            <person name="Hugenholtz P."/>
            <person name="Kyrpides N.C."/>
        </authorList>
    </citation>
    <scope>NUCLEOTIDE SEQUENCE [LARGE SCALE GENOMIC DNA]</scope>
    <source>
        <strain evidence="3 4">CGMCC 1.7271</strain>
    </source>
</reference>
<proteinExistence type="predicted"/>
<accession>A0A562SJ11</accession>
<dbReference type="NCBIfam" id="TIGR04183">
    <property type="entry name" value="Por_Secre_tail"/>
    <property type="match status" value="1"/>
</dbReference>
<evidence type="ECO:0000259" key="2">
    <source>
        <dbReference type="Pfam" id="PF01364"/>
    </source>
</evidence>
<comment type="caution">
    <text evidence="3">The sequence shown here is derived from an EMBL/GenBank/DDBJ whole genome shotgun (WGS) entry which is preliminary data.</text>
</comment>
<organism evidence="3 4">
    <name type="scientific">Lacibacter cauensis</name>
    <dbReference type="NCBI Taxonomy" id="510947"/>
    <lineage>
        <taxon>Bacteria</taxon>
        <taxon>Pseudomonadati</taxon>
        <taxon>Bacteroidota</taxon>
        <taxon>Chitinophagia</taxon>
        <taxon>Chitinophagales</taxon>
        <taxon>Chitinophagaceae</taxon>
        <taxon>Lacibacter</taxon>
    </lineage>
</organism>
<feature type="domain" description="Gingipain" evidence="2">
    <location>
        <begin position="402"/>
        <end position="775"/>
    </location>
</feature>
<dbReference type="InterPro" id="IPR026444">
    <property type="entry name" value="Secre_tail"/>
</dbReference>
<dbReference type="SUPFAM" id="SSF52129">
    <property type="entry name" value="Caspase-like"/>
    <property type="match status" value="1"/>
</dbReference>
<evidence type="ECO:0000256" key="1">
    <source>
        <dbReference type="ARBA" id="ARBA00022729"/>
    </source>
</evidence>
<dbReference type="InterPro" id="IPR001769">
    <property type="entry name" value="Gingipain"/>
</dbReference>
<dbReference type="GO" id="GO:0008234">
    <property type="term" value="F:cysteine-type peptidase activity"/>
    <property type="evidence" value="ECO:0007669"/>
    <property type="project" value="InterPro"/>
</dbReference>
<keyword evidence="4" id="KW-1185">Reference proteome</keyword>
<dbReference type="AlphaFoldDB" id="A0A562SJ11"/>
<sequence>MRYAFLFLFAFLVGSAKSQKTWRSNSILANGEWYKLSVKQPGVYRINVAFLQSLGVNVSNLASGSVRLFGNGGQMLPEDNAAFTVDDLTENAIQVVDGGDGVINGSDYILFYAAGPQQWVKDSTNKRFRHRKNLFSNESYYFLNIGTNGLRIQNRSIVGSPNQVVTAFRDRFFYELDTINFLRSGKEWYGEQFSNTPGSALNRTFNLTIPNLQPGNTVFISSVASRSNGIGSSFQIRANNNNIAQHSVTAVGTGTYDPVAAAHELTTVFNLTQSPLSLQYSYQPGSVNAQGWLNWFEVFPQRQLSIVGVDQLHFSDWETVGPGNIAEFRLQGAVSATLVWDITDPLRPQNITGTLNGAEFRFINTADRLREYIAFQQQNFLQPTAVGKVASQDLHAASFPNYIIVAPATWLSEAQRLANWHRQNNGLTTLAVTTEQVYNEFASGSPDPSAIRNFVKMFYDRAGSDTTKRPRYLLLFGDASYDYLNRISGNTNFVPCYESDVSLDPLSTYTSDDFFGFLDDNENINRSFPVNLLDIGIGRIPAKTAQEAKAVVDKIISYYAKESFGPWRNEVTMVADDEDNNIHLDDAEFHSSVVQQNNRFNISKIYLDAFRQQSGSGGSRYPEANQAINNKIFSGTLIWNYSGHGGSRRLAEEAILEQDMVNSWSNSNKLPLFITATCDFAPYDNPSVNSIGENILLRERTGAIALMTTTRVVFAFSNRIINNNYFQQALQKDANGLYPSLGDAVRRTKNFTYQTFGDIINNRKFTLLGDPAVRLAFPTLNVRTTAINNQVPTADTLKALDRMIIKGEVTDAGGNKLSNFNGNVYPVIFDKVQQQKTFANDATSVSTTFNQQSNIIFRGKAKVTNGEFVYSFVVPKDINYQFGNGKISYYAEDGTKDGSGAETAIIIGGASANPVTDNAGPSIKAYLNDEKFVNGGITNETPVLLVKLADSSGINTVGTGIGHDLIATLDDDNSTYYVLNDYYEASADSYQSGTVRFQLPKLTEGLHVLKIKAWDVQNNSSEYRLEFRVIKDEALKLERVYNYPNPFTTRTTFMFEHNRPGDQLQCLIRIYSVSGKVVKTITRTIINEGNRSFDIEWDGKDDFGQKIGRGVYIYQLEIKDSNGKKQSALQKLVLL</sequence>
<evidence type="ECO:0000313" key="3">
    <source>
        <dbReference type="EMBL" id="TWI81255.1"/>
    </source>
</evidence>
<dbReference type="GO" id="GO:0006508">
    <property type="term" value="P:proteolysis"/>
    <property type="evidence" value="ECO:0007669"/>
    <property type="project" value="InterPro"/>
</dbReference>
<keyword evidence="1" id="KW-0732">Signal</keyword>
<dbReference type="EMBL" id="VLLE01000004">
    <property type="protein sequence ID" value="TWI81255.1"/>
    <property type="molecule type" value="Genomic_DNA"/>
</dbReference>
<name>A0A562SJ11_9BACT</name>
<protein>
    <submittedName>
        <fullName evidence="3">Putative secreted protein (Por secretion system target)</fullName>
    </submittedName>
</protein>
<evidence type="ECO:0000313" key="4">
    <source>
        <dbReference type="Proteomes" id="UP000316167"/>
    </source>
</evidence>
<dbReference type="Gene3D" id="3.40.50.10390">
    <property type="entry name" value="Gingipain r, domain 1"/>
    <property type="match status" value="1"/>
</dbReference>
<dbReference type="InterPro" id="IPR029031">
    <property type="entry name" value="Gingipain_N_sf"/>
</dbReference>
<dbReference type="CDD" id="cd02258">
    <property type="entry name" value="Peptidase_C25_N"/>
    <property type="match status" value="1"/>
</dbReference>
<dbReference type="InterPro" id="IPR029030">
    <property type="entry name" value="Caspase-like_dom_sf"/>
</dbReference>
<dbReference type="Gene3D" id="3.40.50.1460">
    <property type="match status" value="1"/>
</dbReference>